<feature type="domain" description="Gal80p-like C-terminal" evidence="15">
    <location>
        <begin position="737"/>
        <end position="890"/>
    </location>
</feature>
<keyword evidence="17" id="KW-1185">Reference proteome</keyword>
<evidence type="ECO:0000256" key="10">
    <source>
        <dbReference type="SAM" id="MobiDB-lite"/>
    </source>
</evidence>
<dbReference type="VEuPathDB" id="FungiDB:BTJ68_10148"/>
<evidence type="ECO:0000313" key="16">
    <source>
        <dbReference type="EMBL" id="OTA30930.1"/>
    </source>
</evidence>
<feature type="compositionally biased region" description="Basic and acidic residues" evidence="10">
    <location>
        <begin position="393"/>
        <end position="405"/>
    </location>
</feature>
<dbReference type="Gene3D" id="1.10.10.10">
    <property type="entry name" value="Winged helix-like DNA-binding domain superfamily/Winged helix DNA-binding domain"/>
    <property type="match status" value="2"/>
</dbReference>
<comment type="similarity">
    <text evidence="2 9">Belongs to the RNA polymerase beta chain family.</text>
</comment>
<dbReference type="GO" id="GO:0000166">
    <property type="term" value="F:nucleotide binding"/>
    <property type="evidence" value="ECO:0007669"/>
    <property type="project" value="InterPro"/>
</dbReference>
<evidence type="ECO:0000313" key="17">
    <source>
        <dbReference type="Proteomes" id="UP000194280"/>
    </source>
</evidence>
<dbReference type="InterPro" id="IPR008806">
    <property type="entry name" value="RNA_pol_III_Rpc82_C"/>
</dbReference>
<evidence type="ECO:0000256" key="9">
    <source>
        <dbReference type="RuleBase" id="RU367076"/>
    </source>
</evidence>
<dbReference type="Proteomes" id="UP000194280">
    <property type="component" value="Unassembled WGS sequence"/>
</dbReference>
<reference evidence="16 17" key="1">
    <citation type="submission" date="2017-01" db="EMBL/GenBank/DDBJ databases">
        <title>The recent genome duplication of the halophilic yeast Hortaea werneckii: insights from long-read sequencing.</title>
        <authorList>
            <person name="Sinha S."/>
            <person name="Flibotte S."/>
            <person name="Neira M."/>
            <person name="Lenassi M."/>
            <person name="Gostincar C."/>
            <person name="Stajich J.E."/>
            <person name="Nislow C.E."/>
        </authorList>
    </citation>
    <scope>NUCLEOTIDE SEQUENCE [LARGE SCALE GENOMIC DNA]</scope>
    <source>
        <strain evidence="16 17">EXF-2000</strain>
    </source>
</reference>
<evidence type="ECO:0000256" key="5">
    <source>
        <dbReference type="ARBA" id="ARBA00022478"/>
    </source>
</evidence>
<dbReference type="FunCoup" id="A0A1Z5T4K1">
    <property type="interactions" value="814"/>
</dbReference>
<dbReference type="GO" id="GO:0003697">
    <property type="term" value="F:single-stranded DNA binding"/>
    <property type="evidence" value="ECO:0007669"/>
    <property type="project" value="UniProtKB-UniRule"/>
</dbReference>
<accession>A0A1Z5T4K1</accession>
<dbReference type="InterPro" id="IPR055080">
    <property type="entry name" value="Gal80p-like_C"/>
</dbReference>
<sequence>MAQNLAELCTILIENQLGELSAQIFATLAEHGRLPIPTLAHHSGIPSRRVRTGLANLLEAQLVLHFAAEEDAPTFYSVNWRNAYNLARHTNIVELVNERFGERAGHLVGNILQLGHARVGDLAEAYELAPGSKRDSGVDGATNHATDPGMVNGAAKPNAANASQMTSANEFHGTLRALLRSGILVKVGMRAFMPPSDLQEQIEEMVIVDQFPDRKITGPKKQAEFKQAVHVLKRKWRDDDTYSDLHDGGSKGAVKRPGEHFQPSNKRIKLNGVPNGLDAANGEQEVQKLSNDLVVRVDFTRCVLSLRSRRLQQYAKRFMGGVSAEVYGALLQVLEGKARSVRDELAPEDDEDEEEKLPVANISEVAEVLDPTIDLGATIKGLASSNGVPNGKHKSEGDDGIKREDSDDEEKPNGFTSYRDRAKRMSLIEAHLTLLEEHGKSFCQRARAHNSNEWRVNFPALTNMLIEAELDNTVRDRFGQIALRIVRMLRDRGKLDEKLVASNVMMRVKDVRAILTQLQFHGILEAQELPKDNGRQPSRTLYLWFFDPKRVQSLVLQQSYKTMSRTLQRIPVERERYRTIIEKAERTDIKGHEQEKLEPIEKQMLREWREIEERLLAQVGRVDEIVALLRDFSGKDTSLATEDAANRAIEAYGLDAATVKGYGDPEALAKDPNVDLVVCCTRVDVHYDTVKPSVAAGKSVYVEWPLASNHQDAQELANLARSAGAKTIVGLQARVDPAIRKVKQLLEQEVIGKVLSSDLSAYSPASDRHEISDGLGYFLEKKVGGNPVTIMLGHRSDAVHSVLGEFETFSSHTQVQRPGQEIVNRSNGMRTPKVSDVPDLVSIHGTLATQHPYIAAGASLVVNFHYEPPFPGTTPLVWTITGEKGQIRLSAESGGLIQTNTSGPMSLQVYKFDSDQNQDVSWGWEDWQAALPHRARNIGKLYEVFAENKIAEYGVADFETAVKRHQEMDALLWK</sequence>
<evidence type="ECO:0000259" key="11">
    <source>
        <dbReference type="Pfam" id="PF01408"/>
    </source>
</evidence>
<dbReference type="InterPro" id="IPR036291">
    <property type="entry name" value="NAD(P)-bd_dom_sf"/>
</dbReference>
<dbReference type="Pfam" id="PF22536">
    <property type="entry name" value="WHD_POLR3C"/>
    <property type="match status" value="1"/>
</dbReference>
<dbReference type="InterPro" id="IPR055207">
    <property type="entry name" value="POLR3C_WHD"/>
</dbReference>
<organism evidence="16 17">
    <name type="scientific">Hortaea werneckii EXF-2000</name>
    <dbReference type="NCBI Taxonomy" id="1157616"/>
    <lineage>
        <taxon>Eukaryota</taxon>
        <taxon>Fungi</taxon>
        <taxon>Dikarya</taxon>
        <taxon>Ascomycota</taxon>
        <taxon>Pezizomycotina</taxon>
        <taxon>Dothideomycetes</taxon>
        <taxon>Dothideomycetidae</taxon>
        <taxon>Mycosphaerellales</taxon>
        <taxon>Teratosphaeriaceae</taxon>
        <taxon>Hortaea</taxon>
    </lineage>
</organism>
<dbReference type="Gene3D" id="3.30.360.10">
    <property type="entry name" value="Dihydrodipicolinate Reductase, domain 2"/>
    <property type="match status" value="1"/>
</dbReference>
<feature type="domain" description="RNA polymerase III subunit RPC82-related helix-turn-helix" evidence="13">
    <location>
        <begin position="7"/>
        <end position="66"/>
    </location>
</feature>
<keyword evidence="6 9" id="KW-0804">Transcription</keyword>
<evidence type="ECO:0000259" key="12">
    <source>
        <dbReference type="Pfam" id="PF05645"/>
    </source>
</evidence>
<dbReference type="Pfam" id="PF01408">
    <property type="entry name" value="GFO_IDH_MocA"/>
    <property type="match status" value="1"/>
</dbReference>
<dbReference type="InterPro" id="IPR000683">
    <property type="entry name" value="Gfo/Idh/MocA-like_OxRdtase_N"/>
</dbReference>
<name>A0A1Z5T4K1_HORWE</name>
<comment type="caution">
    <text evidence="16">The sequence shown here is derived from an EMBL/GenBank/DDBJ whole genome shotgun (WGS) entry which is preliminary data.</text>
</comment>
<dbReference type="SUPFAM" id="SSF46785">
    <property type="entry name" value="Winged helix' DNA-binding domain"/>
    <property type="match status" value="1"/>
</dbReference>
<dbReference type="SUPFAM" id="SSF51735">
    <property type="entry name" value="NAD(P)-binding Rossmann-fold domains"/>
    <property type="match status" value="1"/>
</dbReference>
<dbReference type="Pfam" id="PF05645">
    <property type="entry name" value="RNA_pol_Rpc82"/>
    <property type="match status" value="1"/>
</dbReference>
<comment type="function">
    <text evidence="8 9">DNA-dependent RNA polymerase catalyzes the transcription of DNA into RNA using the four ribonucleoside triphosphates as substrates. Specific core component of RNA polymerase III which synthesizes small RNAs, such as 5S rRNA and tRNAs.</text>
</comment>
<feature type="region of interest" description="Disordered" evidence="10">
    <location>
        <begin position="242"/>
        <end position="262"/>
    </location>
</feature>
<dbReference type="SUPFAM" id="SSF55347">
    <property type="entry name" value="Glyceraldehyde-3-phosphate dehydrogenase-like, C-terminal domain"/>
    <property type="match status" value="1"/>
</dbReference>
<keyword evidence="5 9" id="KW-0240">DNA-directed RNA polymerase</keyword>
<evidence type="ECO:0000256" key="2">
    <source>
        <dbReference type="ARBA" id="ARBA00006835"/>
    </source>
</evidence>
<evidence type="ECO:0000259" key="14">
    <source>
        <dbReference type="Pfam" id="PF22536"/>
    </source>
</evidence>
<protein>
    <recommendedName>
        <fullName evidence="4 9">DNA-directed RNA polymerase III subunit RPC3</fullName>
        <shortName evidence="9">RNA polymerase III subunit C3</shortName>
    </recommendedName>
</protein>
<evidence type="ECO:0000259" key="13">
    <source>
        <dbReference type="Pfam" id="PF08221"/>
    </source>
</evidence>
<evidence type="ECO:0000256" key="6">
    <source>
        <dbReference type="ARBA" id="ARBA00023163"/>
    </source>
</evidence>
<dbReference type="GO" id="GO:0006351">
    <property type="term" value="P:DNA-templated transcription"/>
    <property type="evidence" value="ECO:0007669"/>
    <property type="project" value="InterPro"/>
</dbReference>
<dbReference type="EMBL" id="MUNK01000126">
    <property type="protein sequence ID" value="OTA30930.1"/>
    <property type="molecule type" value="Genomic_DNA"/>
</dbReference>
<evidence type="ECO:0000256" key="8">
    <source>
        <dbReference type="ARBA" id="ARBA00025127"/>
    </source>
</evidence>
<evidence type="ECO:0000256" key="3">
    <source>
        <dbReference type="ARBA" id="ARBA00011206"/>
    </source>
</evidence>
<dbReference type="InterPro" id="IPR036390">
    <property type="entry name" value="WH_DNA-bd_sf"/>
</dbReference>
<dbReference type="InterPro" id="IPR039748">
    <property type="entry name" value="RPC3"/>
</dbReference>
<feature type="domain" description="Gfo/Idh/MocA-like oxidoreductase N-terminal" evidence="11">
    <location>
        <begin position="654"/>
        <end position="730"/>
    </location>
</feature>
<evidence type="ECO:0000259" key="15">
    <source>
        <dbReference type="Pfam" id="PF22685"/>
    </source>
</evidence>
<keyword evidence="7 9" id="KW-0539">Nucleus</keyword>
<dbReference type="AlphaFoldDB" id="A0A1Z5T4K1"/>
<dbReference type="STRING" id="1157616.A0A1Z5T4K1"/>
<dbReference type="GO" id="GO:0005666">
    <property type="term" value="C:RNA polymerase III complex"/>
    <property type="evidence" value="ECO:0007669"/>
    <property type="project" value="UniProtKB-UniRule"/>
</dbReference>
<dbReference type="InterPro" id="IPR013197">
    <property type="entry name" value="RNA_pol_III_RPC82-rel_HTH"/>
</dbReference>
<comment type="subunit">
    <text evidence="3 9">Component of the RNA polymerase III (Pol III) complex consisting of 17 subunits.</text>
</comment>
<dbReference type="InParanoid" id="A0A1Z5T4K1"/>
<dbReference type="PANTHER" id="PTHR12949">
    <property type="entry name" value="RNA POLYMERASE III DNA DIRECTED -RELATED"/>
    <property type="match status" value="1"/>
</dbReference>
<gene>
    <name evidence="16" type="ORF">BTJ68_10148</name>
</gene>
<comment type="subcellular location">
    <subcellularLocation>
        <location evidence="1 9">Nucleus</location>
    </subcellularLocation>
</comment>
<dbReference type="OrthoDB" id="272392at2759"/>
<feature type="domain" description="RNA polymerase III Rpc82 C -terminal" evidence="12">
    <location>
        <begin position="175"/>
        <end position="465"/>
    </location>
</feature>
<proteinExistence type="inferred from homology"/>
<dbReference type="PANTHER" id="PTHR12949:SF0">
    <property type="entry name" value="DNA-DIRECTED RNA POLYMERASE III SUBUNIT RPC3"/>
    <property type="match status" value="1"/>
</dbReference>
<dbReference type="InterPro" id="IPR036388">
    <property type="entry name" value="WH-like_DNA-bd_sf"/>
</dbReference>
<evidence type="ECO:0000256" key="4">
    <source>
        <dbReference type="ARBA" id="ARBA00016689"/>
    </source>
</evidence>
<evidence type="ECO:0000256" key="1">
    <source>
        <dbReference type="ARBA" id="ARBA00004123"/>
    </source>
</evidence>
<dbReference type="Pfam" id="PF08221">
    <property type="entry name" value="HTH_9"/>
    <property type="match status" value="1"/>
</dbReference>
<feature type="region of interest" description="Disordered" evidence="10">
    <location>
        <begin position="384"/>
        <end position="418"/>
    </location>
</feature>
<dbReference type="Gene3D" id="3.40.50.720">
    <property type="entry name" value="NAD(P)-binding Rossmann-like Domain"/>
    <property type="match status" value="1"/>
</dbReference>
<feature type="domain" description="DNA-directed RNA polymerase III subunit RPC3 winged-helix" evidence="14">
    <location>
        <begin position="470"/>
        <end position="545"/>
    </location>
</feature>
<dbReference type="Pfam" id="PF22685">
    <property type="entry name" value="Gal80p_C-like"/>
    <property type="match status" value="1"/>
</dbReference>
<evidence type="ECO:0000256" key="7">
    <source>
        <dbReference type="ARBA" id="ARBA00023242"/>
    </source>
</evidence>